<protein>
    <submittedName>
        <fullName evidence="1">Uncharacterized protein</fullName>
    </submittedName>
</protein>
<dbReference type="EMBL" id="GBRH01172603">
    <property type="protein sequence ID" value="JAE25293.1"/>
    <property type="molecule type" value="Transcribed_RNA"/>
</dbReference>
<reference evidence="1" key="1">
    <citation type="submission" date="2014-09" db="EMBL/GenBank/DDBJ databases">
        <authorList>
            <person name="Magalhaes I.L.F."/>
            <person name="Oliveira U."/>
            <person name="Santos F.R."/>
            <person name="Vidigal T.H.D.A."/>
            <person name="Brescovit A.D."/>
            <person name="Santos A.J."/>
        </authorList>
    </citation>
    <scope>NUCLEOTIDE SEQUENCE</scope>
    <source>
        <tissue evidence="1">Shoot tissue taken approximately 20 cm above the soil surface</tissue>
    </source>
</reference>
<organism evidence="1">
    <name type="scientific">Arundo donax</name>
    <name type="common">Giant reed</name>
    <name type="synonym">Donax arundinaceus</name>
    <dbReference type="NCBI Taxonomy" id="35708"/>
    <lineage>
        <taxon>Eukaryota</taxon>
        <taxon>Viridiplantae</taxon>
        <taxon>Streptophyta</taxon>
        <taxon>Embryophyta</taxon>
        <taxon>Tracheophyta</taxon>
        <taxon>Spermatophyta</taxon>
        <taxon>Magnoliopsida</taxon>
        <taxon>Liliopsida</taxon>
        <taxon>Poales</taxon>
        <taxon>Poaceae</taxon>
        <taxon>PACMAD clade</taxon>
        <taxon>Arundinoideae</taxon>
        <taxon>Arundineae</taxon>
        <taxon>Arundo</taxon>
    </lineage>
</organism>
<evidence type="ECO:0000313" key="1">
    <source>
        <dbReference type="EMBL" id="JAE25293.1"/>
    </source>
</evidence>
<sequence>MWNAAHGRSGCVFRSHSHRIRNAQPSV</sequence>
<name>A0A0A9GXH1_ARUDO</name>
<accession>A0A0A9GXH1</accession>
<proteinExistence type="predicted"/>
<dbReference type="AlphaFoldDB" id="A0A0A9GXH1"/>
<reference evidence="1" key="2">
    <citation type="journal article" date="2015" name="Data Brief">
        <title>Shoot transcriptome of the giant reed, Arundo donax.</title>
        <authorList>
            <person name="Barrero R.A."/>
            <person name="Guerrero F.D."/>
            <person name="Moolhuijzen P."/>
            <person name="Goolsby J.A."/>
            <person name="Tidwell J."/>
            <person name="Bellgard S.E."/>
            <person name="Bellgard M.I."/>
        </authorList>
    </citation>
    <scope>NUCLEOTIDE SEQUENCE</scope>
    <source>
        <tissue evidence="1">Shoot tissue taken approximately 20 cm above the soil surface</tissue>
    </source>
</reference>